<feature type="coiled-coil region" evidence="6">
    <location>
        <begin position="90"/>
        <end position="176"/>
    </location>
</feature>
<keyword evidence="7" id="KW-0472">Membrane</keyword>
<protein>
    <submittedName>
        <fullName evidence="8">Protein FLX-like 4</fullName>
    </submittedName>
</protein>
<reference evidence="8 9" key="1">
    <citation type="submission" date="2023-10" db="EMBL/GenBank/DDBJ databases">
        <title>Chromosome-scale genome assembly provides insights into flower coloration mechanisms of Canna indica.</title>
        <authorList>
            <person name="Li C."/>
        </authorList>
    </citation>
    <scope>NUCLEOTIDE SEQUENCE [LARGE SCALE GENOMIC DNA]</scope>
    <source>
        <tissue evidence="8">Flower</tissue>
    </source>
</reference>
<dbReference type="PANTHER" id="PTHR33405">
    <property type="entry name" value="PROTEIN FLX-LIKE 2"/>
    <property type="match status" value="1"/>
</dbReference>
<evidence type="ECO:0000313" key="8">
    <source>
        <dbReference type="EMBL" id="WOK93232.1"/>
    </source>
</evidence>
<dbReference type="GO" id="GO:0030154">
    <property type="term" value="P:cell differentiation"/>
    <property type="evidence" value="ECO:0007669"/>
    <property type="project" value="UniProtKB-KW"/>
</dbReference>
<keyword evidence="3" id="KW-0221">Differentiation</keyword>
<evidence type="ECO:0000256" key="7">
    <source>
        <dbReference type="SAM" id="Phobius"/>
    </source>
</evidence>
<gene>
    <name evidence="8" type="ORF">Cni_G01927</name>
</gene>
<dbReference type="GO" id="GO:0009908">
    <property type="term" value="P:flower development"/>
    <property type="evidence" value="ECO:0007669"/>
    <property type="project" value="UniProtKB-KW"/>
</dbReference>
<dbReference type="Proteomes" id="UP001327560">
    <property type="component" value="Chromosome 1"/>
</dbReference>
<organism evidence="8 9">
    <name type="scientific">Canna indica</name>
    <name type="common">Indian-shot</name>
    <dbReference type="NCBI Taxonomy" id="4628"/>
    <lineage>
        <taxon>Eukaryota</taxon>
        <taxon>Viridiplantae</taxon>
        <taxon>Streptophyta</taxon>
        <taxon>Embryophyta</taxon>
        <taxon>Tracheophyta</taxon>
        <taxon>Spermatophyta</taxon>
        <taxon>Magnoliopsida</taxon>
        <taxon>Liliopsida</taxon>
        <taxon>Zingiberales</taxon>
        <taxon>Cannaceae</taxon>
        <taxon>Canna</taxon>
    </lineage>
</organism>
<accession>A0AAQ3Q281</accession>
<evidence type="ECO:0000256" key="5">
    <source>
        <dbReference type="ARBA" id="ARBA00023089"/>
    </source>
</evidence>
<feature type="transmembrane region" description="Helical" evidence="7">
    <location>
        <begin position="20"/>
        <end position="43"/>
    </location>
</feature>
<evidence type="ECO:0000256" key="4">
    <source>
        <dbReference type="ARBA" id="ARBA00023054"/>
    </source>
</evidence>
<evidence type="ECO:0000256" key="1">
    <source>
        <dbReference type="ARBA" id="ARBA00005405"/>
    </source>
</evidence>
<dbReference type="AlphaFoldDB" id="A0AAQ3Q281"/>
<evidence type="ECO:0000256" key="6">
    <source>
        <dbReference type="SAM" id="Coils"/>
    </source>
</evidence>
<keyword evidence="7" id="KW-0812">Transmembrane</keyword>
<dbReference type="InterPro" id="IPR040353">
    <property type="entry name" value="FLX/FLX-like"/>
</dbReference>
<comment type="similarity">
    <text evidence="1">Belongs to the FLX family.</text>
</comment>
<keyword evidence="7" id="KW-1133">Transmembrane helix</keyword>
<evidence type="ECO:0000256" key="3">
    <source>
        <dbReference type="ARBA" id="ARBA00022782"/>
    </source>
</evidence>
<keyword evidence="4 6" id="KW-0175">Coiled coil</keyword>
<keyword evidence="5" id="KW-0287">Flowering</keyword>
<evidence type="ECO:0000256" key="2">
    <source>
        <dbReference type="ARBA" id="ARBA00022473"/>
    </source>
</evidence>
<keyword evidence="2" id="KW-0217">Developmental protein</keyword>
<dbReference type="EMBL" id="CP136890">
    <property type="protein sequence ID" value="WOK93232.1"/>
    <property type="molecule type" value="Genomic_DNA"/>
</dbReference>
<dbReference type="PANTHER" id="PTHR33405:SF18">
    <property type="entry name" value="PROTEIN FLX-LIKE 4"/>
    <property type="match status" value="1"/>
</dbReference>
<keyword evidence="9" id="KW-1185">Reference proteome</keyword>
<name>A0AAQ3Q281_9LILI</name>
<evidence type="ECO:0000313" key="9">
    <source>
        <dbReference type="Proteomes" id="UP001327560"/>
    </source>
</evidence>
<sequence>MCTGIFNSKSVFLGDNPFEYFVPLLLFDIAFLFLAANTTNYVLKRFSRYSRFVAELGVRSTTALDSNVEDKFSCWPPSTRHQAQNQIIARRELNAEIQLVTEEVEKTSSESKKFSDLHSELDGLRQEHQNLRSTFEYEKGLNIELVERMRGMETNLMSMAREVERLRTEVTAAEHRINAPNQYVGTYPQPAQAAVFS</sequence>
<proteinExistence type="inferred from homology"/>